<protein>
    <submittedName>
        <fullName evidence="2">Beta-glucosidase</fullName>
    </submittedName>
</protein>
<dbReference type="PANTHER" id="PTHR37836">
    <property type="entry name" value="LMO1036 PROTEIN"/>
    <property type="match status" value="1"/>
</dbReference>
<organism evidence="2 3">
    <name type="scientific">Clostridium zeae</name>
    <dbReference type="NCBI Taxonomy" id="2759022"/>
    <lineage>
        <taxon>Bacteria</taxon>
        <taxon>Bacillati</taxon>
        <taxon>Bacillota</taxon>
        <taxon>Clostridia</taxon>
        <taxon>Eubacteriales</taxon>
        <taxon>Clostridiaceae</taxon>
        <taxon>Clostridium</taxon>
    </lineage>
</organism>
<dbReference type="EMBL" id="BMBA01000002">
    <property type="protein sequence ID" value="GFZ32113.1"/>
    <property type="molecule type" value="Genomic_DNA"/>
</dbReference>
<keyword evidence="3" id="KW-1185">Reference proteome</keyword>
<dbReference type="Gene3D" id="3.20.20.80">
    <property type="entry name" value="Glycosidases"/>
    <property type="match status" value="1"/>
</dbReference>
<evidence type="ECO:0000259" key="1">
    <source>
        <dbReference type="Pfam" id="PF13204"/>
    </source>
</evidence>
<name>A0ABQ1EBN0_9CLOT</name>
<dbReference type="Pfam" id="PF13204">
    <property type="entry name" value="Apiosidase"/>
    <property type="match status" value="1"/>
</dbReference>
<sequence>MPQITVEKNSRTFKKDGKDFFYLADTCWSAFTNITIEEWEYYLNLRKYQGFNVIQINILPQWDASGTELNYSPLPYKDEKAKIFDFTEFNEEYFKHARLMCEIAKDKGFDLALVVLWCNYVPNTWASKMLSSNVMPYEFIEKYIGKVHETFSDLEPIYIISGDTDIDTEETKKYYLRAAEDLRKKAPDLLQTLHIKGRLDVIPEEFIDVIDFYMYQSGHNAENPAMPYLLAESFYTKYPAKPIINAEPCYEQMGYSRQMYGRFYQFDVRRAAWMSVLSGACAGITYGAHGIYSWHKIGKSFGMGLGEGFDSPNSWNDAIKYPGAWDYGHLKYMLEMYGVNELVPLNKVLNPTKDIRMAATKNLDEMFIYVPINTNIKVDEDLSGYDIKIIDLEHKNVCNPNVKIADGKTIIQMHNFEKDALIVIKR</sequence>
<comment type="caution">
    <text evidence="2">The sequence shown here is derived from an EMBL/GenBank/DDBJ whole genome shotgun (WGS) entry which is preliminary data.</text>
</comment>
<gene>
    <name evidence="2" type="ORF">CSC2_26390</name>
</gene>
<dbReference type="SUPFAM" id="SSF51445">
    <property type="entry name" value="(Trans)glycosidases"/>
    <property type="match status" value="1"/>
</dbReference>
<evidence type="ECO:0000313" key="2">
    <source>
        <dbReference type="EMBL" id="GFZ32113.1"/>
    </source>
</evidence>
<feature type="domain" description="Apiosidase-like catalytic" evidence="1">
    <location>
        <begin position="8"/>
        <end position="337"/>
    </location>
</feature>
<reference evidence="2 3" key="1">
    <citation type="journal article" date="2021" name="Int. J. Syst. Evol. Microbiol.">
        <title>Clostridium zeae sp. nov., isolated from corn silage.</title>
        <authorList>
            <person name="Kobayashi H."/>
            <person name="Tanizawa Y."/>
            <person name="Yagura M."/>
            <person name="Sakamoto M."/>
            <person name="Ohkuma M."/>
            <person name="Tohno M."/>
        </authorList>
    </citation>
    <scope>NUCLEOTIDE SEQUENCE [LARGE SCALE GENOMIC DNA]</scope>
    <source>
        <strain evidence="2 3">CSC2</strain>
    </source>
</reference>
<proteinExistence type="predicted"/>
<evidence type="ECO:0000313" key="3">
    <source>
        <dbReference type="Proteomes" id="UP000663802"/>
    </source>
</evidence>
<dbReference type="InterPro" id="IPR017853">
    <property type="entry name" value="GH"/>
</dbReference>
<accession>A0ABQ1EBN0</accession>
<dbReference type="PANTHER" id="PTHR37836:SF3">
    <property type="entry name" value="ENDOGLUCANASE"/>
    <property type="match status" value="1"/>
</dbReference>
<dbReference type="RefSeq" id="WP_206870384.1">
    <property type="nucleotide sequence ID" value="NZ_BMBA01000002.1"/>
</dbReference>
<dbReference type="Proteomes" id="UP000663802">
    <property type="component" value="Unassembled WGS sequence"/>
</dbReference>
<dbReference type="InterPro" id="IPR025277">
    <property type="entry name" value="Apiosidase-like_cat_dom"/>
</dbReference>